<name>A0AAV8YF60_9CUCU</name>
<reference evidence="2" key="1">
    <citation type="journal article" date="2023" name="Insect Mol. Biol.">
        <title>Genome sequencing provides insights into the evolution of gene families encoding plant cell wall-degrading enzymes in longhorned beetles.</title>
        <authorList>
            <person name="Shin N.R."/>
            <person name="Okamura Y."/>
            <person name="Kirsch R."/>
            <person name="Pauchet Y."/>
        </authorList>
    </citation>
    <scope>NUCLEOTIDE SEQUENCE</scope>
    <source>
        <strain evidence="2">AMC_N1</strain>
    </source>
</reference>
<dbReference type="InterPro" id="IPR013762">
    <property type="entry name" value="Integrase-like_cat_sf"/>
</dbReference>
<dbReference type="AlphaFoldDB" id="A0AAV8YF60"/>
<dbReference type="Gene3D" id="1.10.443.10">
    <property type="entry name" value="Intergrase catalytic core"/>
    <property type="match status" value="1"/>
</dbReference>
<dbReference type="EMBL" id="JAPWTK010000113">
    <property type="protein sequence ID" value="KAJ8949657.1"/>
    <property type="molecule type" value="Genomic_DNA"/>
</dbReference>
<sequence>MKTKTTPPEILDRAAAVSSNLLPQISRKKYETAYEKFMREKILNIYALAQYSMLRIINIKHNVDISTYPKLLNIPKKSKILTEEEMQQFLNEASDEMYLLIKVAVAIGLTGACRREELWNLKTDDLKDLNSALLVKIQKLRNLEHLRRSATILVNAGGDLLTLKRHGGWCSSSVAENYIDDCITNKITLANKIVTSIERPTVTNLFTQMDTENPHYLHEDQPSTSTNINITKNLLKNTDIPGLSLNNCSNFTINYNFK</sequence>
<keyword evidence="3" id="KW-1185">Reference proteome</keyword>
<evidence type="ECO:0000313" key="3">
    <source>
        <dbReference type="Proteomes" id="UP001162162"/>
    </source>
</evidence>
<dbReference type="InterPro" id="IPR011010">
    <property type="entry name" value="DNA_brk_join_enz"/>
</dbReference>
<evidence type="ECO:0000313" key="2">
    <source>
        <dbReference type="EMBL" id="KAJ8949657.1"/>
    </source>
</evidence>
<dbReference type="Proteomes" id="UP001162162">
    <property type="component" value="Unassembled WGS sequence"/>
</dbReference>
<accession>A0AAV8YF60</accession>
<dbReference type="GO" id="GO:0015074">
    <property type="term" value="P:DNA integration"/>
    <property type="evidence" value="ECO:0007669"/>
    <property type="project" value="InterPro"/>
</dbReference>
<evidence type="ECO:0008006" key="4">
    <source>
        <dbReference type="Google" id="ProtNLM"/>
    </source>
</evidence>
<proteinExistence type="predicted"/>
<dbReference type="SUPFAM" id="SSF56349">
    <property type="entry name" value="DNA breaking-rejoining enzymes"/>
    <property type="match status" value="1"/>
</dbReference>
<dbReference type="GO" id="GO:0006310">
    <property type="term" value="P:DNA recombination"/>
    <property type="evidence" value="ECO:0007669"/>
    <property type="project" value="UniProtKB-KW"/>
</dbReference>
<organism evidence="2 3">
    <name type="scientific">Aromia moschata</name>
    <dbReference type="NCBI Taxonomy" id="1265417"/>
    <lineage>
        <taxon>Eukaryota</taxon>
        <taxon>Metazoa</taxon>
        <taxon>Ecdysozoa</taxon>
        <taxon>Arthropoda</taxon>
        <taxon>Hexapoda</taxon>
        <taxon>Insecta</taxon>
        <taxon>Pterygota</taxon>
        <taxon>Neoptera</taxon>
        <taxon>Endopterygota</taxon>
        <taxon>Coleoptera</taxon>
        <taxon>Polyphaga</taxon>
        <taxon>Cucujiformia</taxon>
        <taxon>Chrysomeloidea</taxon>
        <taxon>Cerambycidae</taxon>
        <taxon>Cerambycinae</taxon>
        <taxon>Callichromatini</taxon>
        <taxon>Aromia</taxon>
    </lineage>
</organism>
<evidence type="ECO:0000256" key="1">
    <source>
        <dbReference type="ARBA" id="ARBA00023172"/>
    </source>
</evidence>
<comment type="caution">
    <text evidence="2">The sequence shown here is derived from an EMBL/GenBank/DDBJ whole genome shotgun (WGS) entry which is preliminary data.</text>
</comment>
<dbReference type="GO" id="GO:0003677">
    <property type="term" value="F:DNA binding"/>
    <property type="evidence" value="ECO:0007669"/>
    <property type="project" value="InterPro"/>
</dbReference>
<protein>
    <recommendedName>
        <fullName evidence="4">Tyr recombinase domain-containing protein</fullName>
    </recommendedName>
</protein>
<gene>
    <name evidence="2" type="ORF">NQ318_010076</name>
</gene>
<keyword evidence="1" id="KW-0233">DNA recombination</keyword>